<keyword evidence="5" id="KW-0418">Kinase</keyword>
<dbReference type="GO" id="GO:0000226">
    <property type="term" value="P:microtubule cytoskeleton organization"/>
    <property type="evidence" value="ECO:0007669"/>
    <property type="project" value="TreeGrafter"/>
</dbReference>
<dbReference type="PANTHER" id="PTHR24346:SF38">
    <property type="entry name" value="NON-SPECIFIC SERINE_THREONINE PROTEIN KINASE"/>
    <property type="match status" value="1"/>
</dbReference>
<reference evidence="13" key="2">
    <citation type="submission" date="2025-09" db="UniProtKB">
        <authorList>
            <consortium name="Ensembl"/>
        </authorList>
    </citation>
    <scope>IDENTIFICATION</scope>
</reference>
<gene>
    <name evidence="13" type="primary">LOC109103188</name>
</gene>
<dbReference type="InterPro" id="IPR000719">
    <property type="entry name" value="Prot_kinase_dom"/>
</dbReference>
<keyword evidence="14" id="KW-1185">Reference proteome</keyword>
<dbReference type="GO" id="GO:0035556">
    <property type="term" value="P:intracellular signal transduction"/>
    <property type="evidence" value="ECO:0007669"/>
    <property type="project" value="TreeGrafter"/>
</dbReference>
<keyword evidence="3" id="KW-0808">Transferase</keyword>
<evidence type="ECO:0000256" key="1">
    <source>
        <dbReference type="ARBA" id="ARBA00012513"/>
    </source>
</evidence>
<sequence>MVMADCHQKPVLRGPVRVGFYDIERTLGKGNFAVVKLARHRITKTEVAIKIIDKTQLDAVNLEKIYREVQIMKMLDHPHIIKLYQVMETKNMLYLVTEYAKNGEIFDYLAKHGRLSEPEARRKFWQILSAVEYCHNRNIVHRDLKAENLLLDGHMNIKIADCEHLIRRMLVLDPSKRLSIGQIKEHKWMVMEVPVQRPMLYQQTAEGQAGVGEYSEQVLRLMHSLGIDQHKTVESLQNKSYNHFAAIYYLLVERLKAHRCSFPVEPRLDARQRRPSTIAEQTVVKASSAAPQVSLLPQNVRLLRSPAVPQASADSFTFPQSSCATEHSLMEEEVGTPKVNGCMLDPLPPVAVRKSSVSSPSNMMETSIDEGIETEELDTEDDHTHVFNAYQSARFGQRRHTLSEVTNQPGIITSGGKLFSVGHNPSLGSVDSEYDMGSMHSDLSLLEDAPSLNEVVLANTPVTRMTPPFMSALPANPAMQALSAQRRETHNRSPISFREGRRASDTSLTQGLVAFRQHLQNLARTKGILELNKVYEQMGSGETPSLGLLSPQAHPHDLLDPALQEERGQHDMALFSGGAHPALLSRRQSLEPQYLSHRIQKATLMANSPSSCQMFCKETPRSLEQQLQEHRLQQKRLYLQKQSQMQAYFNQMHIVEDPYAPCATMGHQDSGAPPQPQGSMAPAHQQTQSPQASPQFAHTQPLGPLMEPNPESLTYEPYLGHYTQMQPLPQSFSAQLHPQQLEPLNYTYSAYDPSHSAQGEVLYPEQYDYPLDPGQPPPPAEGGAAGYEGLALADPFLDSEMETVDSQHGFVLVN</sequence>
<dbReference type="FunFam" id="1.10.510.10:FF:000571">
    <property type="entry name" value="Maternal embryonic leucine zipper kinase"/>
    <property type="match status" value="1"/>
</dbReference>
<dbReference type="InterPro" id="IPR011009">
    <property type="entry name" value="Kinase-like_dom_sf"/>
</dbReference>
<protein>
    <recommendedName>
        <fullName evidence="1">non-specific serine/threonine protein kinase</fullName>
        <ecNumber evidence="1">2.7.11.1</ecNumber>
    </recommendedName>
</protein>
<dbReference type="PANTHER" id="PTHR24346">
    <property type="entry name" value="MAP/MICROTUBULE AFFINITY-REGULATING KINASE"/>
    <property type="match status" value="1"/>
</dbReference>
<evidence type="ECO:0000256" key="10">
    <source>
        <dbReference type="SAM" id="MobiDB-lite"/>
    </source>
</evidence>
<keyword evidence="6 9" id="KW-0067">ATP-binding</keyword>
<organism evidence="13 14">
    <name type="scientific">Cyprinus carpio</name>
    <name type="common">Common carp</name>
    <dbReference type="NCBI Taxonomy" id="7962"/>
    <lineage>
        <taxon>Eukaryota</taxon>
        <taxon>Metazoa</taxon>
        <taxon>Chordata</taxon>
        <taxon>Craniata</taxon>
        <taxon>Vertebrata</taxon>
        <taxon>Euteleostomi</taxon>
        <taxon>Actinopterygii</taxon>
        <taxon>Neopterygii</taxon>
        <taxon>Teleostei</taxon>
        <taxon>Ostariophysi</taxon>
        <taxon>Cypriniformes</taxon>
        <taxon>Cyprinidae</taxon>
        <taxon>Cyprininae</taxon>
        <taxon>Cyprinus</taxon>
    </lineage>
</organism>
<dbReference type="PROSITE" id="PS50011">
    <property type="entry name" value="PROTEIN_KINASE_DOM"/>
    <property type="match status" value="1"/>
</dbReference>
<feature type="domain" description="Protein kinase" evidence="11">
    <location>
        <begin position="21"/>
        <end position="330"/>
    </location>
</feature>
<dbReference type="AlphaFoldDB" id="A0A8C1PCN9"/>
<evidence type="ECO:0000256" key="4">
    <source>
        <dbReference type="ARBA" id="ARBA00022741"/>
    </source>
</evidence>
<comment type="catalytic activity">
    <reaction evidence="8">
        <text>L-seryl-[protein] + ATP = O-phospho-L-seryl-[protein] + ADP + H(+)</text>
        <dbReference type="Rhea" id="RHEA:17989"/>
        <dbReference type="Rhea" id="RHEA-COMP:9863"/>
        <dbReference type="Rhea" id="RHEA-COMP:11604"/>
        <dbReference type="ChEBI" id="CHEBI:15378"/>
        <dbReference type="ChEBI" id="CHEBI:29999"/>
        <dbReference type="ChEBI" id="CHEBI:30616"/>
        <dbReference type="ChEBI" id="CHEBI:83421"/>
        <dbReference type="ChEBI" id="CHEBI:456216"/>
        <dbReference type="EC" id="2.7.11.1"/>
    </reaction>
</comment>
<dbReference type="SUPFAM" id="SSF56112">
    <property type="entry name" value="Protein kinase-like (PK-like)"/>
    <property type="match status" value="1"/>
</dbReference>
<evidence type="ECO:0000313" key="13">
    <source>
        <dbReference type="Ensembl" id="ENSCCRP00010105030.1"/>
    </source>
</evidence>
<feature type="compositionally biased region" description="Polar residues" evidence="10">
    <location>
        <begin position="684"/>
        <end position="698"/>
    </location>
</feature>
<dbReference type="EC" id="2.7.11.1" evidence="1"/>
<comment type="catalytic activity">
    <reaction evidence="7">
        <text>L-threonyl-[protein] + ATP = O-phospho-L-threonyl-[protein] + ADP + H(+)</text>
        <dbReference type="Rhea" id="RHEA:46608"/>
        <dbReference type="Rhea" id="RHEA-COMP:11060"/>
        <dbReference type="Rhea" id="RHEA-COMP:11605"/>
        <dbReference type="ChEBI" id="CHEBI:15378"/>
        <dbReference type="ChEBI" id="CHEBI:30013"/>
        <dbReference type="ChEBI" id="CHEBI:30616"/>
        <dbReference type="ChEBI" id="CHEBI:61977"/>
        <dbReference type="ChEBI" id="CHEBI:456216"/>
        <dbReference type="EC" id="2.7.11.1"/>
    </reaction>
</comment>
<evidence type="ECO:0000259" key="11">
    <source>
        <dbReference type="PROSITE" id="PS50011"/>
    </source>
</evidence>
<dbReference type="InterPro" id="IPR015940">
    <property type="entry name" value="UBA"/>
</dbReference>
<dbReference type="Ensembl" id="ENSCCRT00010116707.1">
    <property type="protein sequence ID" value="ENSCCRP00010105030.1"/>
    <property type="gene ID" value="ENSCCRG00010045753.1"/>
</dbReference>
<dbReference type="InterPro" id="IPR017441">
    <property type="entry name" value="Protein_kinase_ATP_BS"/>
</dbReference>
<dbReference type="InterPro" id="IPR008271">
    <property type="entry name" value="Ser/Thr_kinase_AS"/>
</dbReference>
<evidence type="ECO:0000313" key="14">
    <source>
        <dbReference type="Proteomes" id="UP000694427"/>
    </source>
</evidence>
<evidence type="ECO:0000256" key="8">
    <source>
        <dbReference type="ARBA" id="ARBA00048679"/>
    </source>
</evidence>
<dbReference type="SMART" id="SM00220">
    <property type="entry name" value="S_TKc"/>
    <property type="match status" value="1"/>
</dbReference>
<evidence type="ECO:0000256" key="2">
    <source>
        <dbReference type="ARBA" id="ARBA00022527"/>
    </source>
</evidence>
<keyword evidence="2" id="KW-0723">Serine/threonine-protein kinase</keyword>
<dbReference type="GO" id="GO:0050321">
    <property type="term" value="F:tau-protein kinase activity"/>
    <property type="evidence" value="ECO:0007669"/>
    <property type="project" value="TreeGrafter"/>
</dbReference>
<feature type="region of interest" description="Disordered" evidence="10">
    <location>
        <begin position="665"/>
        <end position="712"/>
    </location>
</feature>
<dbReference type="PROSITE" id="PS50030">
    <property type="entry name" value="UBA"/>
    <property type="match status" value="1"/>
</dbReference>
<evidence type="ECO:0000259" key="12">
    <source>
        <dbReference type="PROSITE" id="PS50030"/>
    </source>
</evidence>
<dbReference type="Pfam" id="PF23312">
    <property type="entry name" value="UBA_SIK3"/>
    <property type="match status" value="1"/>
</dbReference>
<keyword evidence="4 9" id="KW-0547">Nucleotide-binding</keyword>
<reference evidence="13" key="1">
    <citation type="submission" date="2025-08" db="UniProtKB">
        <authorList>
            <consortium name="Ensembl"/>
        </authorList>
    </citation>
    <scope>IDENTIFICATION</scope>
</reference>
<dbReference type="PROSITE" id="PS00107">
    <property type="entry name" value="PROTEIN_KINASE_ATP"/>
    <property type="match status" value="1"/>
</dbReference>
<evidence type="ECO:0000256" key="7">
    <source>
        <dbReference type="ARBA" id="ARBA00047899"/>
    </source>
</evidence>
<dbReference type="InterPro" id="IPR057380">
    <property type="entry name" value="UBA_SIK1/2/3"/>
</dbReference>
<proteinExistence type="predicted"/>
<evidence type="ECO:0000256" key="3">
    <source>
        <dbReference type="ARBA" id="ARBA00022679"/>
    </source>
</evidence>
<dbReference type="FunFam" id="3.30.200.20:FF:000003">
    <property type="entry name" value="Non-specific serine/threonine protein kinase"/>
    <property type="match status" value="1"/>
</dbReference>
<evidence type="ECO:0000256" key="5">
    <source>
        <dbReference type="ARBA" id="ARBA00022777"/>
    </source>
</evidence>
<dbReference type="GO" id="GO:0005737">
    <property type="term" value="C:cytoplasm"/>
    <property type="evidence" value="ECO:0007669"/>
    <property type="project" value="TreeGrafter"/>
</dbReference>
<dbReference type="Proteomes" id="UP000694427">
    <property type="component" value="Unplaced"/>
</dbReference>
<dbReference type="Gene3D" id="1.10.510.10">
    <property type="entry name" value="Transferase(Phosphotransferase) domain 1"/>
    <property type="match status" value="2"/>
</dbReference>
<dbReference type="PROSITE" id="PS00108">
    <property type="entry name" value="PROTEIN_KINASE_ST"/>
    <property type="match status" value="1"/>
</dbReference>
<feature type="binding site" evidence="9">
    <location>
        <position position="50"/>
    </location>
    <ligand>
        <name>ATP</name>
        <dbReference type="ChEBI" id="CHEBI:30616"/>
    </ligand>
</feature>
<name>A0A8C1PCN9_CYPCA</name>
<dbReference type="GO" id="GO:0005524">
    <property type="term" value="F:ATP binding"/>
    <property type="evidence" value="ECO:0007669"/>
    <property type="project" value="UniProtKB-UniRule"/>
</dbReference>
<evidence type="ECO:0000256" key="9">
    <source>
        <dbReference type="PROSITE-ProRule" id="PRU10141"/>
    </source>
</evidence>
<evidence type="ECO:0000256" key="6">
    <source>
        <dbReference type="ARBA" id="ARBA00022840"/>
    </source>
</evidence>
<dbReference type="Pfam" id="PF00069">
    <property type="entry name" value="Pkinase"/>
    <property type="match status" value="1"/>
</dbReference>
<accession>A0A8C1PCN9</accession>
<feature type="domain" description="UBA" evidence="12">
    <location>
        <begin position="213"/>
        <end position="253"/>
    </location>
</feature>